<evidence type="ECO:0000313" key="10">
    <source>
        <dbReference type="Proteomes" id="UP001234581"/>
    </source>
</evidence>
<dbReference type="PANTHER" id="PTHR23292:SF44">
    <property type="entry name" value="LITAF DOMAIN-CONTAINING PROTEIN"/>
    <property type="match status" value="1"/>
</dbReference>
<evidence type="ECO:0000259" key="8">
    <source>
        <dbReference type="PROSITE" id="PS51837"/>
    </source>
</evidence>
<dbReference type="Pfam" id="PF10601">
    <property type="entry name" value="zf-LITAF-like"/>
    <property type="match status" value="1"/>
</dbReference>
<feature type="compositionally biased region" description="Low complexity" evidence="6">
    <location>
        <begin position="89"/>
        <end position="104"/>
    </location>
</feature>
<dbReference type="PANTHER" id="PTHR23292">
    <property type="entry name" value="LIPOPOLYSACCHARIDE-INDUCED TUMOR NECROSIS FACTOR-ALPHA FACTOR"/>
    <property type="match status" value="1"/>
</dbReference>
<feature type="region of interest" description="Disordered" evidence="6">
    <location>
        <begin position="142"/>
        <end position="162"/>
    </location>
</feature>
<feature type="compositionally biased region" description="Low complexity" evidence="6">
    <location>
        <begin position="147"/>
        <end position="159"/>
    </location>
</feature>
<reference evidence="9 10" key="1">
    <citation type="submission" date="2023-03" db="EMBL/GenBank/DDBJ databases">
        <title>Genome sequence of Lichtheimia ornata CBS 291.66.</title>
        <authorList>
            <person name="Mohabir J.T."/>
            <person name="Shea T.P."/>
            <person name="Kurbessoian T."/>
            <person name="Berby B."/>
            <person name="Fontaine J."/>
            <person name="Livny J."/>
            <person name="Gnirke A."/>
            <person name="Stajich J.E."/>
            <person name="Cuomo C.A."/>
        </authorList>
    </citation>
    <scope>NUCLEOTIDE SEQUENCE [LARGE SCALE GENOMIC DNA]</scope>
    <source>
        <strain evidence="9">CBS 291.66</strain>
    </source>
</reference>
<dbReference type="PROSITE" id="PS51837">
    <property type="entry name" value="LITAF"/>
    <property type="match status" value="1"/>
</dbReference>
<organism evidence="9 10">
    <name type="scientific">Lichtheimia ornata</name>
    <dbReference type="NCBI Taxonomy" id="688661"/>
    <lineage>
        <taxon>Eukaryota</taxon>
        <taxon>Fungi</taxon>
        <taxon>Fungi incertae sedis</taxon>
        <taxon>Mucoromycota</taxon>
        <taxon>Mucoromycotina</taxon>
        <taxon>Mucoromycetes</taxon>
        <taxon>Mucorales</taxon>
        <taxon>Lichtheimiaceae</taxon>
        <taxon>Lichtheimia</taxon>
    </lineage>
</organism>
<feature type="transmembrane region" description="Helical" evidence="7">
    <location>
        <begin position="225"/>
        <end position="245"/>
    </location>
</feature>
<keyword evidence="7" id="KW-1133">Transmembrane helix</keyword>
<comment type="similarity">
    <text evidence="2">Belongs to the CDIP1/LITAF family.</text>
</comment>
<proteinExistence type="inferred from homology"/>
<dbReference type="RefSeq" id="XP_058344960.1">
    <property type="nucleotide sequence ID" value="XM_058484335.1"/>
</dbReference>
<dbReference type="InterPro" id="IPR037519">
    <property type="entry name" value="LITAF_fam"/>
</dbReference>
<keyword evidence="3" id="KW-0479">Metal-binding</keyword>
<dbReference type="InterPro" id="IPR006629">
    <property type="entry name" value="LITAF"/>
</dbReference>
<dbReference type="Proteomes" id="UP001234581">
    <property type="component" value="Unassembled WGS sequence"/>
</dbReference>
<dbReference type="GO" id="GO:0008270">
    <property type="term" value="F:zinc ion binding"/>
    <property type="evidence" value="ECO:0007669"/>
    <property type="project" value="TreeGrafter"/>
</dbReference>
<dbReference type="EMBL" id="JARTCD010000015">
    <property type="protein sequence ID" value="KAJ8660047.1"/>
    <property type="molecule type" value="Genomic_DNA"/>
</dbReference>
<evidence type="ECO:0000256" key="7">
    <source>
        <dbReference type="SAM" id="Phobius"/>
    </source>
</evidence>
<name>A0AAD7V8V0_9FUNG</name>
<evidence type="ECO:0000256" key="2">
    <source>
        <dbReference type="ARBA" id="ARBA00005975"/>
    </source>
</evidence>
<feature type="domain" description="LITAF" evidence="8">
    <location>
        <begin position="187"/>
        <end position="269"/>
    </location>
</feature>
<comment type="caution">
    <text evidence="9">The sequence shown here is derived from an EMBL/GenBank/DDBJ whole genome shotgun (WGS) entry which is preliminary data.</text>
</comment>
<gene>
    <name evidence="9" type="ORF">O0I10_004274</name>
</gene>
<evidence type="ECO:0000256" key="4">
    <source>
        <dbReference type="ARBA" id="ARBA00022833"/>
    </source>
</evidence>
<accession>A0AAD7V8V0</accession>
<evidence type="ECO:0000256" key="3">
    <source>
        <dbReference type="ARBA" id="ARBA00022723"/>
    </source>
</evidence>
<evidence type="ECO:0000256" key="1">
    <source>
        <dbReference type="ARBA" id="ARBA00004170"/>
    </source>
</evidence>
<dbReference type="AlphaFoldDB" id="A0AAD7V8V0"/>
<sequence length="270" mass="30896">MNSTHKQQQQPQHLFKQKLTWLLRKRRKRSDSGHHTTNWSITLKPTVSSAAVMDGEEEENDNVISQQQQQPIPPPTPPAIHHHQPCYPRSIASSITSSSSSSSIHSRRRSLSLRSACSGISNLSARVQHFHIGTPASYFPKPESMASLPRSQQQRPSSQCEAHLTVPSIRSTTSETTTTRSWRRRRERLLLAIDQQSLPDFETQAFCSTCEKYVQSRIRYRTGALTWLIAFILFLCTVFLFWVPFYVKYFKDVVHYCPACSSKLGTHLKL</sequence>
<feature type="region of interest" description="Disordered" evidence="6">
    <location>
        <begin position="54"/>
        <end position="108"/>
    </location>
</feature>
<protein>
    <recommendedName>
        <fullName evidence="8">LITAF domain-containing protein</fullName>
    </recommendedName>
</protein>
<keyword evidence="7" id="KW-0812">Transmembrane</keyword>
<keyword evidence="4" id="KW-0862">Zinc</keyword>
<evidence type="ECO:0000256" key="6">
    <source>
        <dbReference type="SAM" id="MobiDB-lite"/>
    </source>
</evidence>
<comment type="subcellular location">
    <subcellularLocation>
        <location evidence="1">Membrane</location>
        <topology evidence="1">Peripheral membrane protein</topology>
    </subcellularLocation>
</comment>
<dbReference type="SMART" id="SM00714">
    <property type="entry name" value="LITAF"/>
    <property type="match status" value="1"/>
</dbReference>
<keyword evidence="10" id="KW-1185">Reference proteome</keyword>
<evidence type="ECO:0000313" key="9">
    <source>
        <dbReference type="EMBL" id="KAJ8660047.1"/>
    </source>
</evidence>
<dbReference type="GO" id="GO:0016020">
    <property type="term" value="C:membrane"/>
    <property type="evidence" value="ECO:0007669"/>
    <property type="project" value="UniProtKB-SubCell"/>
</dbReference>
<keyword evidence="5 7" id="KW-0472">Membrane</keyword>
<evidence type="ECO:0000256" key="5">
    <source>
        <dbReference type="ARBA" id="ARBA00023136"/>
    </source>
</evidence>
<dbReference type="GeneID" id="83211687"/>